<feature type="binding site" evidence="11">
    <location>
        <begin position="80"/>
        <end position="87"/>
    </location>
    <ligand>
        <name>ATP</name>
        <dbReference type="ChEBI" id="CHEBI:30616"/>
    </ligand>
</feature>
<dbReference type="RefSeq" id="WP_000210460.1">
    <property type="nucleotide sequence ID" value="NZ_NFCF01000063.1"/>
</dbReference>
<evidence type="ECO:0000256" key="5">
    <source>
        <dbReference type="ARBA" id="ARBA00022840"/>
    </source>
</evidence>
<keyword evidence="4 11" id="KW-0347">Helicase</keyword>
<dbReference type="Gene3D" id="3.40.50.300">
    <property type="entry name" value="P-loop containing nucleotide triphosphate hydrolases"/>
    <property type="match status" value="2"/>
</dbReference>
<comment type="catalytic activity">
    <reaction evidence="10">
        <text>ATP + H2O = ADP + phosphate + H(+)</text>
        <dbReference type="Rhea" id="RHEA:13065"/>
        <dbReference type="ChEBI" id="CHEBI:15377"/>
        <dbReference type="ChEBI" id="CHEBI:15378"/>
        <dbReference type="ChEBI" id="CHEBI:30616"/>
        <dbReference type="ChEBI" id="CHEBI:43474"/>
        <dbReference type="ChEBI" id="CHEBI:456216"/>
        <dbReference type="EC" id="5.6.2.4"/>
    </reaction>
</comment>
<gene>
    <name evidence="15" type="ORF">BK699_10180</name>
</gene>
<dbReference type="CDD" id="cd17932">
    <property type="entry name" value="DEXQc_UvrD"/>
    <property type="match status" value="1"/>
</dbReference>
<evidence type="ECO:0000256" key="1">
    <source>
        <dbReference type="ARBA" id="ARBA00009922"/>
    </source>
</evidence>
<keyword evidence="2 11" id="KW-0547">Nucleotide-binding</keyword>
<dbReference type="Gene3D" id="1.10.486.10">
    <property type="entry name" value="PCRA, domain 4"/>
    <property type="match status" value="1"/>
</dbReference>
<evidence type="ECO:0000256" key="6">
    <source>
        <dbReference type="ARBA" id="ARBA00023125"/>
    </source>
</evidence>
<keyword evidence="6" id="KW-0238">DNA-binding</keyword>
<dbReference type="EC" id="5.6.2.4" evidence="9"/>
<dbReference type="SUPFAM" id="SSF52540">
    <property type="entry name" value="P-loop containing nucleoside triphosphate hydrolases"/>
    <property type="match status" value="1"/>
</dbReference>
<dbReference type="GO" id="GO:0033202">
    <property type="term" value="C:DNA helicase complex"/>
    <property type="evidence" value="ECO:0007669"/>
    <property type="project" value="TreeGrafter"/>
</dbReference>
<dbReference type="InterPro" id="IPR013986">
    <property type="entry name" value="DExx_box_DNA_helicase_dom_sf"/>
</dbReference>
<keyword evidence="7" id="KW-0413">Isomerase</keyword>
<dbReference type="Gene3D" id="1.10.10.160">
    <property type="match status" value="1"/>
</dbReference>
<evidence type="ECO:0000256" key="11">
    <source>
        <dbReference type="PROSITE-ProRule" id="PRU00560"/>
    </source>
</evidence>
<evidence type="ECO:0000259" key="14">
    <source>
        <dbReference type="PROSITE" id="PS51217"/>
    </source>
</evidence>
<dbReference type="GO" id="GO:0003677">
    <property type="term" value="F:DNA binding"/>
    <property type="evidence" value="ECO:0007669"/>
    <property type="project" value="UniProtKB-KW"/>
</dbReference>
<dbReference type="PROSITE" id="PS51198">
    <property type="entry name" value="UVRD_HELICASE_ATP_BIND"/>
    <property type="match status" value="1"/>
</dbReference>
<organism evidence="15 16">
    <name type="scientific">Bacillus thuringiensis serovar mexicanensis</name>
    <dbReference type="NCBI Taxonomy" id="180868"/>
    <lineage>
        <taxon>Bacteria</taxon>
        <taxon>Bacillati</taxon>
        <taxon>Bacillota</taxon>
        <taxon>Bacilli</taxon>
        <taxon>Bacillales</taxon>
        <taxon>Bacillaceae</taxon>
        <taxon>Bacillus</taxon>
        <taxon>Bacillus cereus group</taxon>
    </lineage>
</organism>
<dbReference type="InterPro" id="IPR027417">
    <property type="entry name" value="P-loop_NTPase"/>
</dbReference>
<proteinExistence type="inferred from homology"/>
<dbReference type="PROSITE" id="PS51217">
    <property type="entry name" value="UVRD_HELICASE_CTER"/>
    <property type="match status" value="1"/>
</dbReference>
<comment type="caution">
    <text evidence="15">The sequence shown here is derived from an EMBL/GenBank/DDBJ whole genome shotgun (WGS) entry which is preliminary data.</text>
</comment>
<dbReference type="InterPro" id="IPR014016">
    <property type="entry name" value="UvrD-like_ATP-bd"/>
</dbReference>
<dbReference type="Pfam" id="PF13361">
    <property type="entry name" value="UvrD_C"/>
    <property type="match status" value="1"/>
</dbReference>
<evidence type="ECO:0000256" key="8">
    <source>
        <dbReference type="ARBA" id="ARBA00034617"/>
    </source>
</evidence>
<dbReference type="EMBL" id="NFCF01000063">
    <property type="protein sequence ID" value="OTW50902.1"/>
    <property type="molecule type" value="Genomic_DNA"/>
</dbReference>
<evidence type="ECO:0000313" key="15">
    <source>
        <dbReference type="EMBL" id="OTW50902.1"/>
    </source>
</evidence>
<dbReference type="PANTHER" id="PTHR11070">
    <property type="entry name" value="UVRD / RECB / PCRA DNA HELICASE FAMILY MEMBER"/>
    <property type="match status" value="1"/>
</dbReference>
<feature type="domain" description="UvrD-like helicase ATP-binding" evidence="13">
    <location>
        <begin position="59"/>
        <end position="333"/>
    </location>
</feature>
<dbReference type="Proteomes" id="UP000195152">
    <property type="component" value="Unassembled WGS sequence"/>
</dbReference>
<dbReference type="AlphaFoldDB" id="A0A242WB36"/>
<evidence type="ECO:0000256" key="12">
    <source>
        <dbReference type="SAM" id="Coils"/>
    </source>
</evidence>
<accession>A0A242WB36</accession>
<evidence type="ECO:0000256" key="2">
    <source>
        <dbReference type="ARBA" id="ARBA00022741"/>
    </source>
</evidence>
<dbReference type="GO" id="GO:0000725">
    <property type="term" value="P:recombinational repair"/>
    <property type="evidence" value="ECO:0007669"/>
    <property type="project" value="TreeGrafter"/>
</dbReference>
<feature type="domain" description="UvrD-like helicase C-terminal" evidence="14">
    <location>
        <begin position="334"/>
        <end position="612"/>
    </location>
</feature>
<feature type="coiled-coil region" evidence="12">
    <location>
        <begin position="546"/>
        <end position="600"/>
    </location>
</feature>
<keyword evidence="12" id="KW-0175">Coiled coil</keyword>
<name>A0A242WB36_BACTU</name>
<reference evidence="15 16" key="1">
    <citation type="submission" date="2016-10" db="EMBL/GenBank/DDBJ databases">
        <title>Comparative genomics of Bacillus thuringiensis reveals a path to pathogens against multiple invertebrate hosts.</title>
        <authorList>
            <person name="Zheng J."/>
            <person name="Gao Q."/>
            <person name="Liu H."/>
            <person name="Peng D."/>
            <person name="Ruan L."/>
            <person name="Sun M."/>
        </authorList>
    </citation>
    <scope>NUCLEOTIDE SEQUENCE [LARGE SCALE GENOMIC DNA]</scope>
    <source>
        <strain evidence="15">BGSC 4AC1</strain>
    </source>
</reference>
<dbReference type="GO" id="GO:0016887">
    <property type="term" value="F:ATP hydrolysis activity"/>
    <property type="evidence" value="ECO:0007669"/>
    <property type="project" value="RHEA"/>
</dbReference>
<sequence length="702" mass="80807">MTTNINFKGNKTCYYPLGINEKNGVIPCTQIAKNFTSEEIVKDHEKDSYFFRSLEKHGTKLNEKQIEAVRNVNGPVITLAGAGSGKTSVLTSKVGYMMNYKQINPANIMILTFTKKAAEEMRSRISDLPGLSISGARQLLAGTFHSIFLRVIRNAGINQKIISSEKMKHIAIKNILRDLKLADSYEPETIVSMIGYFKNHMIKPSDLPTKSVIDRELRDIYAMYEQWKEQQNMIDFDDILVIMYDLLTTNFKLRELIQEKIKYILVDEFQDSSSIQYAILQIIAAPHNNITIVGDDWQSIYAFRGANPGIILNFPNDYSKVKKVILDTNYRSNPFIVGLGNSIIKQNKKQFEKTLNTNKKNGSKPKYFSPDDSKQEATMIINDIIGQIKDGNKNYRDFSILYRTHAVSRSLIEQLVLKEIPFVQYKTKELFYNNSNVKPIINVLKLAIRPKTDFESLKGVCPMLYIGKDKVIDSIINAYALDDLEGQTKPLVSYLLKCQLTHNQNKRTMQLYKTIKECRSMSAIEAIQCIRNGYLQYEQYLLDNKRKNMTTHKEMLLEELDELETSAKSFSTIKEFIDFIEKLETQYEKMKELQNEQNVNAISLMTIHGSKGLEFKHVYIIGASEGTLPHKSSLEITDDRVIDGNKDKKEILQELLEEERRLLYVAVTRAKDYLHIYSPKCMRGKDVKISRFLKEAFITKKQ</sequence>
<dbReference type="GO" id="GO:0005829">
    <property type="term" value="C:cytosol"/>
    <property type="evidence" value="ECO:0007669"/>
    <property type="project" value="TreeGrafter"/>
</dbReference>
<evidence type="ECO:0000256" key="10">
    <source>
        <dbReference type="ARBA" id="ARBA00048988"/>
    </source>
</evidence>
<dbReference type="InterPro" id="IPR000212">
    <property type="entry name" value="DNA_helicase_UvrD/REP"/>
</dbReference>
<keyword evidence="3 11" id="KW-0378">Hydrolase</keyword>
<dbReference type="Pfam" id="PF00580">
    <property type="entry name" value="UvrD-helicase"/>
    <property type="match status" value="1"/>
</dbReference>
<dbReference type="GO" id="GO:0005524">
    <property type="term" value="F:ATP binding"/>
    <property type="evidence" value="ECO:0007669"/>
    <property type="project" value="UniProtKB-UniRule"/>
</dbReference>
<protein>
    <recommendedName>
        <fullName evidence="9">DNA 3'-5' helicase</fullName>
        <ecNumber evidence="9">5.6.2.4</ecNumber>
    </recommendedName>
</protein>
<dbReference type="PANTHER" id="PTHR11070:SF2">
    <property type="entry name" value="ATP-DEPENDENT DNA HELICASE SRS2"/>
    <property type="match status" value="1"/>
</dbReference>
<comment type="similarity">
    <text evidence="1">Belongs to the helicase family. UvrD subfamily.</text>
</comment>
<evidence type="ECO:0000256" key="4">
    <source>
        <dbReference type="ARBA" id="ARBA00022806"/>
    </source>
</evidence>
<evidence type="ECO:0000259" key="13">
    <source>
        <dbReference type="PROSITE" id="PS51198"/>
    </source>
</evidence>
<keyword evidence="5 11" id="KW-0067">ATP-binding</keyword>
<comment type="catalytic activity">
    <reaction evidence="8">
        <text>Couples ATP hydrolysis with the unwinding of duplex DNA by translocating in the 3'-5' direction.</text>
        <dbReference type="EC" id="5.6.2.4"/>
    </reaction>
</comment>
<dbReference type="GO" id="GO:0043138">
    <property type="term" value="F:3'-5' DNA helicase activity"/>
    <property type="evidence" value="ECO:0007669"/>
    <property type="project" value="UniProtKB-EC"/>
</dbReference>
<evidence type="ECO:0000256" key="9">
    <source>
        <dbReference type="ARBA" id="ARBA00034808"/>
    </source>
</evidence>
<evidence type="ECO:0000256" key="3">
    <source>
        <dbReference type="ARBA" id="ARBA00022801"/>
    </source>
</evidence>
<evidence type="ECO:0000256" key="7">
    <source>
        <dbReference type="ARBA" id="ARBA00023235"/>
    </source>
</evidence>
<evidence type="ECO:0000313" key="16">
    <source>
        <dbReference type="Proteomes" id="UP000195152"/>
    </source>
</evidence>
<dbReference type="InterPro" id="IPR014017">
    <property type="entry name" value="DNA_helicase_UvrD-like_C"/>
</dbReference>